<keyword evidence="2 5" id="KW-0378">Hydrolase</keyword>
<dbReference type="InterPro" id="IPR036264">
    <property type="entry name" value="Bact_exopeptidase_dim_dom"/>
</dbReference>
<dbReference type="Gene3D" id="3.30.70.360">
    <property type="match status" value="1"/>
</dbReference>
<gene>
    <name evidence="5" type="primary">pepT</name>
    <name evidence="5" type="ORF">Mal64_21660</name>
</gene>
<dbReference type="Proteomes" id="UP000315440">
    <property type="component" value="Unassembled WGS sequence"/>
</dbReference>
<sequence>MAKKGTAVPLSELEQAVSDREAEDLVTRLLATRGGSGCEAEVMAIVASELAKAGLPEGKLSHDTAHRRSVHGGEIGNAILRMPGKRKGPRRLFSAHTDTVPICLGARPVKKNGFITSSDPATGLGADDRSGTAVLLTTAIALLRTGAAHLPLTLLWLVQEETGLHGAKNVTVSKLGGAEEGYNFDGGDSAKLRVGATGAFRLDITVSGIPSHAGMAPEKGVSAIAIASVAIADLVENGWQGLIEKGKKTGTSNIGVFHGGEATNVLTDRVKLRGEARSHDPAFRKRIVSEIEKAFARAAKKLKTSEGRRGAVAIEVRQDYESFRLKDSDPVVVAATMAIEHCCGVSDPVMAVANGGLDANWLTAHGVPTVTMGCGQENIHTVDERLNLKDFHLARRIALRLATSP</sequence>
<dbReference type="RefSeq" id="WP_146399935.1">
    <property type="nucleotide sequence ID" value="NZ_SJPQ01000002.1"/>
</dbReference>
<dbReference type="EC" id="3.4.11.4" evidence="5"/>
<evidence type="ECO:0000313" key="6">
    <source>
        <dbReference type="Proteomes" id="UP000315440"/>
    </source>
</evidence>
<dbReference type="Pfam" id="PF01546">
    <property type="entry name" value="Peptidase_M20"/>
    <property type="match status" value="1"/>
</dbReference>
<name>A0A5C5ZMN1_9BACT</name>
<evidence type="ECO:0000256" key="3">
    <source>
        <dbReference type="ARBA" id="ARBA00022833"/>
    </source>
</evidence>
<evidence type="ECO:0000256" key="1">
    <source>
        <dbReference type="ARBA" id="ARBA00001947"/>
    </source>
</evidence>
<reference evidence="5 6" key="1">
    <citation type="submission" date="2019-02" db="EMBL/GenBank/DDBJ databases">
        <title>Deep-cultivation of Planctomycetes and their phenomic and genomic characterization uncovers novel biology.</title>
        <authorList>
            <person name="Wiegand S."/>
            <person name="Jogler M."/>
            <person name="Boedeker C."/>
            <person name="Pinto D."/>
            <person name="Vollmers J."/>
            <person name="Rivas-Marin E."/>
            <person name="Kohn T."/>
            <person name="Peeters S.H."/>
            <person name="Heuer A."/>
            <person name="Rast P."/>
            <person name="Oberbeckmann S."/>
            <person name="Bunk B."/>
            <person name="Jeske O."/>
            <person name="Meyerdierks A."/>
            <person name="Storesund J.E."/>
            <person name="Kallscheuer N."/>
            <person name="Luecker S."/>
            <person name="Lage O.M."/>
            <person name="Pohl T."/>
            <person name="Merkel B.J."/>
            <person name="Hornburger P."/>
            <person name="Mueller R.-W."/>
            <person name="Bruemmer F."/>
            <person name="Labrenz M."/>
            <person name="Spormann A.M."/>
            <person name="Op Den Camp H."/>
            <person name="Overmann J."/>
            <person name="Amann R."/>
            <person name="Jetten M.S.M."/>
            <person name="Mascher T."/>
            <person name="Medema M.H."/>
            <person name="Devos D.P."/>
            <person name="Kaster A.-K."/>
            <person name="Ovreas L."/>
            <person name="Rohde M."/>
            <person name="Galperin M.Y."/>
            <person name="Jogler C."/>
        </authorList>
    </citation>
    <scope>NUCLEOTIDE SEQUENCE [LARGE SCALE GENOMIC DNA]</scope>
    <source>
        <strain evidence="5 6">Mal64</strain>
    </source>
</reference>
<dbReference type="GO" id="GO:0045148">
    <property type="term" value="F:tripeptide aminopeptidase activity"/>
    <property type="evidence" value="ECO:0007669"/>
    <property type="project" value="UniProtKB-EC"/>
</dbReference>
<dbReference type="InterPro" id="IPR002933">
    <property type="entry name" value="Peptidase_M20"/>
</dbReference>
<keyword evidence="5" id="KW-0645">Protease</keyword>
<feature type="domain" description="Peptidase M20 dimerisation" evidence="4">
    <location>
        <begin position="195"/>
        <end position="301"/>
    </location>
</feature>
<dbReference type="PANTHER" id="PTHR42994:SF2">
    <property type="entry name" value="PEPTIDASE"/>
    <property type="match status" value="1"/>
</dbReference>
<comment type="caution">
    <text evidence="5">The sequence shown here is derived from an EMBL/GenBank/DDBJ whole genome shotgun (WGS) entry which is preliminary data.</text>
</comment>
<proteinExistence type="predicted"/>
<evidence type="ECO:0000259" key="4">
    <source>
        <dbReference type="Pfam" id="PF07687"/>
    </source>
</evidence>
<keyword evidence="3" id="KW-0862">Zinc</keyword>
<dbReference type="AlphaFoldDB" id="A0A5C5ZMN1"/>
<keyword evidence="5" id="KW-0031">Aminopeptidase</keyword>
<evidence type="ECO:0000313" key="5">
    <source>
        <dbReference type="EMBL" id="TWT88679.1"/>
    </source>
</evidence>
<dbReference type="Gene3D" id="3.40.630.10">
    <property type="entry name" value="Zn peptidases"/>
    <property type="match status" value="1"/>
</dbReference>
<dbReference type="SUPFAM" id="SSF53187">
    <property type="entry name" value="Zn-dependent exopeptidases"/>
    <property type="match status" value="1"/>
</dbReference>
<dbReference type="OrthoDB" id="9804934at2"/>
<accession>A0A5C5ZMN1</accession>
<protein>
    <submittedName>
        <fullName evidence="5">Peptidase T</fullName>
        <ecNumber evidence="5">3.4.11.4</ecNumber>
    </submittedName>
</protein>
<dbReference type="EMBL" id="SJPQ01000002">
    <property type="protein sequence ID" value="TWT88679.1"/>
    <property type="molecule type" value="Genomic_DNA"/>
</dbReference>
<evidence type="ECO:0000256" key="2">
    <source>
        <dbReference type="ARBA" id="ARBA00022801"/>
    </source>
</evidence>
<dbReference type="PANTHER" id="PTHR42994">
    <property type="entry name" value="PEPTIDASE T"/>
    <property type="match status" value="1"/>
</dbReference>
<organism evidence="5 6">
    <name type="scientific">Pseudobythopirellula maris</name>
    <dbReference type="NCBI Taxonomy" id="2527991"/>
    <lineage>
        <taxon>Bacteria</taxon>
        <taxon>Pseudomonadati</taxon>
        <taxon>Planctomycetota</taxon>
        <taxon>Planctomycetia</taxon>
        <taxon>Pirellulales</taxon>
        <taxon>Lacipirellulaceae</taxon>
        <taxon>Pseudobythopirellula</taxon>
    </lineage>
</organism>
<dbReference type="InterPro" id="IPR011650">
    <property type="entry name" value="Peptidase_M20_dimer"/>
</dbReference>
<comment type="cofactor">
    <cofactor evidence="1">
        <name>Zn(2+)</name>
        <dbReference type="ChEBI" id="CHEBI:29105"/>
    </cofactor>
</comment>
<dbReference type="Pfam" id="PF07687">
    <property type="entry name" value="M20_dimer"/>
    <property type="match status" value="1"/>
</dbReference>
<keyword evidence="6" id="KW-1185">Reference proteome</keyword>
<dbReference type="SUPFAM" id="SSF55031">
    <property type="entry name" value="Bacterial exopeptidase dimerisation domain"/>
    <property type="match status" value="1"/>
</dbReference>